<dbReference type="EMBL" id="SRLO01000035">
    <property type="protein sequence ID" value="TNN83090.1"/>
    <property type="molecule type" value="Genomic_DNA"/>
</dbReference>
<sequence>MGVGGDIVVLSLPPPAALPIGGETPGLMGVAKVRGTSRKCPSAGPSALARNGPGVDGVAAAAAVAARPST</sequence>
<evidence type="ECO:0000313" key="2">
    <source>
        <dbReference type="Proteomes" id="UP000314294"/>
    </source>
</evidence>
<organism evidence="1 2">
    <name type="scientific">Liparis tanakae</name>
    <name type="common">Tanaka's snailfish</name>
    <dbReference type="NCBI Taxonomy" id="230148"/>
    <lineage>
        <taxon>Eukaryota</taxon>
        <taxon>Metazoa</taxon>
        <taxon>Chordata</taxon>
        <taxon>Craniata</taxon>
        <taxon>Vertebrata</taxon>
        <taxon>Euteleostomi</taxon>
        <taxon>Actinopterygii</taxon>
        <taxon>Neopterygii</taxon>
        <taxon>Teleostei</taxon>
        <taxon>Neoteleostei</taxon>
        <taxon>Acanthomorphata</taxon>
        <taxon>Eupercaria</taxon>
        <taxon>Perciformes</taxon>
        <taxon>Cottioidei</taxon>
        <taxon>Cottales</taxon>
        <taxon>Liparidae</taxon>
        <taxon>Liparis</taxon>
    </lineage>
</organism>
<accession>A0A4Z2IYM6</accession>
<evidence type="ECO:0000313" key="1">
    <source>
        <dbReference type="EMBL" id="TNN83090.1"/>
    </source>
</evidence>
<name>A0A4Z2IYM6_9TELE</name>
<keyword evidence="2" id="KW-1185">Reference proteome</keyword>
<dbReference type="Proteomes" id="UP000314294">
    <property type="component" value="Unassembled WGS sequence"/>
</dbReference>
<protein>
    <submittedName>
        <fullName evidence="1">Uncharacterized protein</fullName>
    </submittedName>
</protein>
<gene>
    <name evidence="1" type="ORF">EYF80_006697</name>
</gene>
<proteinExistence type="predicted"/>
<comment type="caution">
    <text evidence="1">The sequence shown here is derived from an EMBL/GenBank/DDBJ whole genome shotgun (WGS) entry which is preliminary data.</text>
</comment>
<reference evidence="1 2" key="1">
    <citation type="submission" date="2019-03" db="EMBL/GenBank/DDBJ databases">
        <title>First draft genome of Liparis tanakae, snailfish: a comprehensive survey of snailfish specific genes.</title>
        <authorList>
            <person name="Kim W."/>
            <person name="Song I."/>
            <person name="Jeong J.-H."/>
            <person name="Kim D."/>
            <person name="Kim S."/>
            <person name="Ryu S."/>
            <person name="Song J.Y."/>
            <person name="Lee S.K."/>
        </authorList>
    </citation>
    <scope>NUCLEOTIDE SEQUENCE [LARGE SCALE GENOMIC DNA]</scope>
    <source>
        <tissue evidence="1">Muscle</tissue>
    </source>
</reference>
<dbReference type="AlphaFoldDB" id="A0A4Z2IYM6"/>